<dbReference type="InterPro" id="IPR018629">
    <property type="entry name" value="XK-rel"/>
</dbReference>
<dbReference type="Proteomes" id="UP000549394">
    <property type="component" value="Unassembled WGS sequence"/>
</dbReference>
<evidence type="ECO:0000256" key="6">
    <source>
        <dbReference type="ARBA" id="ARBA00023136"/>
    </source>
</evidence>
<sequence length="610" mass="70660">MAPPLPKLPQTRCKKYEKLAKLYKDNSQSEKKRSIRDASDGRNLNFSIKETIIEEENEVFCDVSFPPRTASNCSPYPGTKIRRTKTNFGKKTQQTDSLELNGSETDSCSVNQRDLSLGAEAGEFFTRSSKEGTLESLKRFPSVSSADPTPRSSLILPTSGSVPLLESSVKEPHHATLPTIRFTNCDFLISLTGILFYFFDVASDVFVAVLYFMNGKIWWFVLTVIFIVGPSLVSSAFSLYWYYVDYKKLMICGDEEIIKLEKPSKKRWFCRIFCVILQFGPVLRYIDTIYYGCKSRRSKGRDRLRAIDMMLYEDVDASMLKLFECFLESAPQLVFQLYVLTQVYGTDHVIFMIGQFFSIVLSIGSLAWSLTAYFRALRISQPERKSSVTECGNAFPGIILQFGWRYFTIGTRVLAMALFASAFTWYIFVFCGVHYVIVLTWILYQNTSFFQDEKGERRRCAEFFFDVVVAWIHLYCFFNVTEGHTRLRYAMFYTLVYIENLILTFFWFISSQTNDLPYHLPALLVVVLGFWIGITFMLLYYLRFHPNDYPLVHEGKKIRCWIPCSELIHNEMHDVPIQDHGVKKKDRVSISDDTSVTTFERRERIDYTAV</sequence>
<feature type="transmembrane region" description="Helical" evidence="7">
    <location>
        <begin position="187"/>
        <end position="211"/>
    </location>
</feature>
<keyword evidence="3" id="KW-1003">Cell membrane</keyword>
<organism evidence="8 9">
    <name type="scientific">Dimorphilus gyrociliatus</name>
    <dbReference type="NCBI Taxonomy" id="2664684"/>
    <lineage>
        <taxon>Eukaryota</taxon>
        <taxon>Metazoa</taxon>
        <taxon>Spiralia</taxon>
        <taxon>Lophotrochozoa</taxon>
        <taxon>Annelida</taxon>
        <taxon>Polychaeta</taxon>
        <taxon>Polychaeta incertae sedis</taxon>
        <taxon>Dinophilidae</taxon>
        <taxon>Dimorphilus</taxon>
    </lineage>
</organism>
<feature type="transmembrane region" description="Helical" evidence="7">
    <location>
        <begin position="492"/>
        <end position="510"/>
    </location>
</feature>
<keyword evidence="5 7" id="KW-1133">Transmembrane helix</keyword>
<feature type="transmembrane region" description="Helical" evidence="7">
    <location>
        <begin position="522"/>
        <end position="542"/>
    </location>
</feature>
<evidence type="ECO:0000256" key="4">
    <source>
        <dbReference type="ARBA" id="ARBA00022692"/>
    </source>
</evidence>
<keyword evidence="6 7" id="KW-0472">Membrane</keyword>
<evidence type="ECO:0000256" key="2">
    <source>
        <dbReference type="ARBA" id="ARBA00008789"/>
    </source>
</evidence>
<dbReference type="EMBL" id="CAJFCJ010000007">
    <property type="protein sequence ID" value="CAD5117922.1"/>
    <property type="molecule type" value="Genomic_DNA"/>
</dbReference>
<accession>A0A7I8VNP2</accession>
<keyword evidence="9" id="KW-1185">Reference proteome</keyword>
<comment type="similarity">
    <text evidence="2 7">Belongs to the XK family.</text>
</comment>
<proteinExistence type="inferred from homology"/>
<evidence type="ECO:0000256" key="1">
    <source>
        <dbReference type="ARBA" id="ARBA00004651"/>
    </source>
</evidence>
<dbReference type="PANTHER" id="PTHR16024:SF6">
    <property type="entry name" value="XK-RELATED PROTEIN"/>
    <property type="match status" value="1"/>
</dbReference>
<dbReference type="InterPro" id="IPR050895">
    <property type="entry name" value="XK-related_scramblase"/>
</dbReference>
<gene>
    <name evidence="8" type="ORF">DGYR_LOCUS6383</name>
</gene>
<evidence type="ECO:0000313" key="8">
    <source>
        <dbReference type="EMBL" id="CAD5117922.1"/>
    </source>
</evidence>
<feature type="transmembrane region" description="Helical" evidence="7">
    <location>
        <begin position="217"/>
        <end position="243"/>
    </location>
</feature>
<feature type="transmembrane region" description="Helical" evidence="7">
    <location>
        <begin position="463"/>
        <end position="480"/>
    </location>
</feature>
<reference evidence="8 9" key="1">
    <citation type="submission" date="2020-08" db="EMBL/GenBank/DDBJ databases">
        <authorList>
            <person name="Hejnol A."/>
        </authorList>
    </citation>
    <scope>NUCLEOTIDE SEQUENCE [LARGE SCALE GENOMIC DNA]</scope>
</reference>
<keyword evidence="4 7" id="KW-0812">Transmembrane</keyword>
<protein>
    <recommendedName>
        <fullName evidence="7">XK-related protein</fullName>
    </recommendedName>
</protein>
<name>A0A7I8VNP2_9ANNE</name>
<dbReference type="PANTHER" id="PTHR16024">
    <property type="entry name" value="XK-RELATED PROTEIN"/>
    <property type="match status" value="1"/>
</dbReference>
<feature type="transmembrane region" description="Helical" evidence="7">
    <location>
        <begin position="413"/>
        <end position="443"/>
    </location>
</feature>
<dbReference type="GO" id="GO:1902742">
    <property type="term" value="P:apoptotic process involved in development"/>
    <property type="evidence" value="ECO:0007669"/>
    <property type="project" value="TreeGrafter"/>
</dbReference>
<evidence type="ECO:0000256" key="7">
    <source>
        <dbReference type="RuleBase" id="RU910716"/>
    </source>
</evidence>
<comment type="caution">
    <text evidence="8">The sequence shown here is derived from an EMBL/GenBank/DDBJ whole genome shotgun (WGS) entry which is preliminary data.</text>
</comment>
<dbReference type="Pfam" id="PF09815">
    <property type="entry name" value="XK-related"/>
    <property type="match status" value="1"/>
</dbReference>
<comment type="subcellular location">
    <subcellularLocation>
        <location evidence="1">Cell membrane</location>
        <topology evidence="1">Multi-pass membrane protein</topology>
    </subcellularLocation>
    <subcellularLocation>
        <location evidence="7">Membrane</location>
        <topology evidence="7">Multi-pass membrane protein</topology>
    </subcellularLocation>
</comment>
<dbReference type="OrthoDB" id="6136301at2759"/>
<evidence type="ECO:0000313" key="9">
    <source>
        <dbReference type="Proteomes" id="UP000549394"/>
    </source>
</evidence>
<feature type="transmembrane region" description="Helical" evidence="7">
    <location>
        <begin position="349"/>
        <end position="374"/>
    </location>
</feature>
<dbReference type="GO" id="GO:0005886">
    <property type="term" value="C:plasma membrane"/>
    <property type="evidence" value="ECO:0007669"/>
    <property type="project" value="UniProtKB-SubCell"/>
</dbReference>
<dbReference type="GO" id="GO:0043652">
    <property type="term" value="P:engulfment of apoptotic cell"/>
    <property type="evidence" value="ECO:0007669"/>
    <property type="project" value="TreeGrafter"/>
</dbReference>
<dbReference type="GO" id="GO:0070782">
    <property type="term" value="P:phosphatidylserine exposure on apoptotic cell surface"/>
    <property type="evidence" value="ECO:0007669"/>
    <property type="project" value="TreeGrafter"/>
</dbReference>
<evidence type="ECO:0000256" key="3">
    <source>
        <dbReference type="ARBA" id="ARBA00022475"/>
    </source>
</evidence>
<dbReference type="AlphaFoldDB" id="A0A7I8VNP2"/>
<evidence type="ECO:0000256" key="5">
    <source>
        <dbReference type="ARBA" id="ARBA00022989"/>
    </source>
</evidence>